<feature type="region of interest" description="Disordered" evidence="1">
    <location>
        <begin position="68"/>
        <end position="90"/>
    </location>
</feature>
<dbReference type="InterPro" id="IPR053313">
    <property type="entry name" value="RGF"/>
</dbReference>
<dbReference type="AlphaFoldDB" id="A0AAN9EUH3"/>
<keyword evidence="2" id="KW-0732">Signal</keyword>
<name>A0AAN9EUH3_CROPI</name>
<proteinExistence type="predicted"/>
<evidence type="ECO:0000256" key="2">
    <source>
        <dbReference type="SAM" id="SignalP"/>
    </source>
</evidence>
<organism evidence="3 4">
    <name type="scientific">Crotalaria pallida</name>
    <name type="common">Smooth rattlebox</name>
    <name type="synonym">Crotalaria striata</name>
    <dbReference type="NCBI Taxonomy" id="3830"/>
    <lineage>
        <taxon>Eukaryota</taxon>
        <taxon>Viridiplantae</taxon>
        <taxon>Streptophyta</taxon>
        <taxon>Embryophyta</taxon>
        <taxon>Tracheophyta</taxon>
        <taxon>Spermatophyta</taxon>
        <taxon>Magnoliopsida</taxon>
        <taxon>eudicotyledons</taxon>
        <taxon>Gunneridae</taxon>
        <taxon>Pentapetalae</taxon>
        <taxon>rosids</taxon>
        <taxon>fabids</taxon>
        <taxon>Fabales</taxon>
        <taxon>Fabaceae</taxon>
        <taxon>Papilionoideae</taxon>
        <taxon>50 kb inversion clade</taxon>
        <taxon>genistoids sensu lato</taxon>
        <taxon>core genistoids</taxon>
        <taxon>Crotalarieae</taxon>
        <taxon>Crotalaria</taxon>
    </lineage>
</organism>
<evidence type="ECO:0000256" key="1">
    <source>
        <dbReference type="SAM" id="MobiDB-lite"/>
    </source>
</evidence>
<dbReference type="PANTHER" id="PTHR34961:SF1">
    <property type="entry name" value="ROOT MERISTEM GROWTH FACTOR 10"/>
    <property type="match status" value="1"/>
</dbReference>
<protein>
    <submittedName>
        <fullName evidence="3">Uncharacterized protein</fullName>
    </submittedName>
</protein>
<dbReference type="EMBL" id="JAYWIO010000005">
    <property type="protein sequence ID" value="KAK7260163.1"/>
    <property type="molecule type" value="Genomic_DNA"/>
</dbReference>
<feature type="compositionally biased region" description="Basic and acidic residues" evidence="1">
    <location>
        <begin position="68"/>
        <end position="77"/>
    </location>
</feature>
<comment type="caution">
    <text evidence="3">The sequence shown here is derived from an EMBL/GenBank/DDBJ whole genome shotgun (WGS) entry which is preliminary data.</text>
</comment>
<feature type="chain" id="PRO_5043050970" evidence="2">
    <location>
        <begin position="21"/>
        <end position="134"/>
    </location>
</feature>
<feature type="signal peptide" evidence="2">
    <location>
        <begin position="1"/>
        <end position="20"/>
    </location>
</feature>
<feature type="region of interest" description="Disordered" evidence="1">
    <location>
        <begin position="40"/>
        <end position="59"/>
    </location>
</feature>
<dbReference type="PANTHER" id="PTHR34961">
    <property type="entry name" value="TRANSMEMBRANE PROTEIN"/>
    <property type="match status" value="1"/>
</dbReference>
<accession>A0AAN9EUH3</accession>
<evidence type="ECO:0000313" key="4">
    <source>
        <dbReference type="Proteomes" id="UP001372338"/>
    </source>
</evidence>
<evidence type="ECO:0000313" key="3">
    <source>
        <dbReference type="EMBL" id="KAK7260163.1"/>
    </source>
</evidence>
<sequence length="134" mass="15156">MSLTYLLLFFLCISLHACNARHLNTLDKKVEIKSHFSVKCSEKNGSDSFPKQLNDEDDNNKLENRLVADSEKPKHEGNNNNQKVFKSNKAIKASGDLKTESLVSVSWPVPYNEEPSDVFSSDYAPPKTHPPRHN</sequence>
<reference evidence="3 4" key="1">
    <citation type="submission" date="2024-01" db="EMBL/GenBank/DDBJ databases">
        <title>The genomes of 5 underutilized Papilionoideae crops provide insights into root nodulation and disease resistanc.</title>
        <authorList>
            <person name="Yuan L."/>
        </authorList>
    </citation>
    <scope>NUCLEOTIDE SEQUENCE [LARGE SCALE GENOMIC DNA]</scope>
    <source>
        <strain evidence="3">ZHUSHIDOU_FW_LH</strain>
        <tissue evidence="3">Leaf</tissue>
    </source>
</reference>
<dbReference type="Proteomes" id="UP001372338">
    <property type="component" value="Unassembled WGS sequence"/>
</dbReference>
<gene>
    <name evidence="3" type="ORF">RIF29_25979</name>
</gene>
<feature type="region of interest" description="Disordered" evidence="1">
    <location>
        <begin position="112"/>
        <end position="134"/>
    </location>
</feature>
<keyword evidence="4" id="KW-1185">Reference proteome</keyword>